<dbReference type="GO" id="GO:0042883">
    <property type="term" value="P:cysteine transport"/>
    <property type="evidence" value="ECO:0007669"/>
    <property type="project" value="InterPro"/>
</dbReference>
<gene>
    <name evidence="12" type="primary">cydD</name>
    <name evidence="12" type="ORF">BN983_03687</name>
</gene>
<dbReference type="PANTHER" id="PTHR24221">
    <property type="entry name" value="ATP-BINDING CASSETTE SUB-FAMILY B"/>
    <property type="match status" value="1"/>
</dbReference>
<dbReference type="InterPro" id="IPR003593">
    <property type="entry name" value="AAA+_ATPase"/>
</dbReference>
<reference evidence="12 13" key="2">
    <citation type="submission" date="2014-05" db="EMBL/GenBank/DDBJ databases">
        <title>Draft genome sequence of Halobacillus karajensis HK-03.</title>
        <authorList>
            <person name="Khelaifia S."/>
            <person name="Croce O."/>
            <person name="Lagier J.C."/>
            <person name="Raoult D."/>
        </authorList>
    </citation>
    <scope>NUCLEOTIDE SEQUENCE [LARGE SCALE GENOMIC DNA]</scope>
    <source>
        <strain evidence="12 13">HD-03</strain>
    </source>
</reference>
<dbReference type="InterPro" id="IPR039421">
    <property type="entry name" value="Type_1_exporter"/>
</dbReference>
<feature type="transmembrane region" description="Helical" evidence="9">
    <location>
        <begin position="16"/>
        <end position="37"/>
    </location>
</feature>
<evidence type="ECO:0000256" key="1">
    <source>
        <dbReference type="ARBA" id="ARBA00004651"/>
    </source>
</evidence>
<dbReference type="InterPro" id="IPR017871">
    <property type="entry name" value="ABC_transporter-like_CS"/>
</dbReference>
<reference evidence="13" key="1">
    <citation type="submission" date="2014-03" db="EMBL/GenBank/DDBJ databases">
        <authorList>
            <person name="Urmite Genomes U."/>
        </authorList>
    </citation>
    <scope>NUCLEOTIDE SEQUENCE [LARGE SCALE GENOMIC DNA]</scope>
    <source>
        <strain evidence="13">HD-03</strain>
    </source>
</reference>
<dbReference type="GO" id="GO:0005886">
    <property type="term" value="C:plasma membrane"/>
    <property type="evidence" value="ECO:0007669"/>
    <property type="project" value="UniProtKB-SubCell"/>
</dbReference>
<dbReference type="InterPro" id="IPR014216">
    <property type="entry name" value="ABC_transptr_CydD"/>
</dbReference>
<dbReference type="EMBL" id="CCDI010000005">
    <property type="protein sequence ID" value="CDQ25356.1"/>
    <property type="molecule type" value="Genomic_DNA"/>
</dbReference>
<evidence type="ECO:0000256" key="3">
    <source>
        <dbReference type="ARBA" id="ARBA00022475"/>
    </source>
</evidence>
<dbReference type="AlphaFoldDB" id="A0A024P9G3"/>
<dbReference type="InterPro" id="IPR036640">
    <property type="entry name" value="ABC1_TM_sf"/>
</dbReference>
<accession>A0A024P9G3</accession>
<evidence type="ECO:0000256" key="7">
    <source>
        <dbReference type="ARBA" id="ARBA00022989"/>
    </source>
</evidence>
<evidence type="ECO:0000313" key="13">
    <source>
        <dbReference type="Proteomes" id="UP000028868"/>
    </source>
</evidence>
<evidence type="ECO:0000313" key="12">
    <source>
        <dbReference type="EMBL" id="CDQ25356.1"/>
    </source>
</evidence>
<organism evidence="12 13">
    <name type="scientific">Halobacillus karajensis</name>
    <dbReference type="NCBI Taxonomy" id="195088"/>
    <lineage>
        <taxon>Bacteria</taxon>
        <taxon>Bacillati</taxon>
        <taxon>Bacillota</taxon>
        <taxon>Bacilli</taxon>
        <taxon>Bacillales</taxon>
        <taxon>Bacillaceae</taxon>
        <taxon>Halobacillus</taxon>
    </lineage>
</organism>
<dbReference type="Pfam" id="PF00005">
    <property type="entry name" value="ABC_tran"/>
    <property type="match status" value="1"/>
</dbReference>
<feature type="transmembrane region" description="Helical" evidence="9">
    <location>
        <begin position="236"/>
        <end position="257"/>
    </location>
</feature>
<evidence type="ECO:0000259" key="11">
    <source>
        <dbReference type="PROSITE" id="PS50929"/>
    </source>
</evidence>
<dbReference type="Pfam" id="PF00664">
    <property type="entry name" value="ABC_membrane"/>
    <property type="match status" value="1"/>
</dbReference>
<dbReference type="FunFam" id="3.40.50.300:FF:000221">
    <property type="entry name" value="Multidrug ABC transporter ATP-binding protein"/>
    <property type="match status" value="1"/>
</dbReference>
<evidence type="ECO:0000256" key="5">
    <source>
        <dbReference type="ARBA" id="ARBA00022741"/>
    </source>
</evidence>
<dbReference type="Proteomes" id="UP000028868">
    <property type="component" value="Unassembled WGS sequence"/>
</dbReference>
<comment type="caution">
    <text evidence="12">The sequence shown here is derived from an EMBL/GenBank/DDBJ whole genome shotgun (WGS) entry which is preliminary data.</text>
</comment>
<dbReference type="SUPFAM" id="SSF90123">
    <property type="entry name" value="ABC transporter transmembrane region"/>
    <property type="match status" value="1"/>
</dbReference>
<keyword evidence="2" id="KW-0813">Transport</keyword>
<name>A0A024P9G3_9BACI</name>
<feature type="transmembrane region" description="Helical" evidence="9">
    <location>
        <begin position="158"/>
        <end position="178"/>
    </location>
</feature>
<evidence type="ECO:0000256" key="8">
    <source>
        <dbReference type="ARBA" id="ARBA00023136"/>
    </source>
</evidence>
<evidence type="ECO:0000256" key="6">
    <source>
        <dbReference type="ARBA" id="ARBA00022840"/>
    </source>
</evidence>
<dbReference type="PROSITE" id="PS00211">
    <property type="entry name" value="ABC_TRANSPORTER_1"/>
    <property type="match status" value="1"/>
</dbReference>
<dbReference type="RefSeq" id="WP_035510977.1">
    <property type="nucleotide sequence ID" value="NZ_CCDH010000005.1"/>
</dbReference>
<evidence type="ECO:0000256" key="2">
    <source>
        <dbReference type="ARBA" id="ARBA00022448"/>
    </source>
</evidence>
<dbReference type="GO" id="GO:0016887">
    <property type="term" value="F:ATP hydrolysis activity"/>
    <property type="evidence" value="ECO:0007669"/>
    <property type="project" value="InterPro"/>
</dbReference>
<dbReference type="InterPro" id="IPR011527">
    <property type="entry name" value="ABC1_TM_dom"/>
</dbReference>
<feature type="domain" description="ABC transporter" evidence="10">
    <location>
        <begin position="334"/>
        <end position="569"/>
    </location>
</feature>
<dbReference type="InterPro" id="IPR027417">
    <property type="entry name" value="P-loop_NTPase"/>
</dbReference>
<sequence length="576" mass="63729">MKHLSRLAFSEGKVPMLLILTSVLIGATIIAQSYYFVAIVEQTFLGEQDFQEVFPLLVGLLLVLAGRSLFTWLNGWIGISLASKAKRYFRQSIIEKFSRHPVQSTAQGQSGRKISVLMDSVDEIDGYFSSYVPQMIQTMVVPLMILIVVFTQHLYSGLIMLITAPFIPLFMAIIGVMTKKKSEDQMEKLNAFSGKFLDILQGLTTLKLFGRSKQQKEEIESSSLGFRDATMEVLKVAFVSSLMLEFISMLSIGLIALEIAIRLVVYESVSFFTAFFILILAPEFYLTLKDFGSAFHTGRGAAGAAGQLTAELERVEDEVEWGMDELEREGPPMISLNGVSFQYEEGFAIQPIYTKIPPYSQVAIVGRSGSGKSTLLHLMAGLVKPSAGKVIVNDRSLFEYKESEWFSQVSYISQDPYLFSGTVAENIAIGGSDGGHTRMEIQEAAEKAGVSELINSFQYGYDTPVGEAGRGLSGGEKQRLALARAFLKKPTVILFDEPTTGLDLRTERILQESMEELAKKATVMTVAHRLHTIQNADQILFLERGKLVGKGNHEELLQTVEEYRNMVTVQQGGGTA</sequence>
<keyword evidence="6 12" id="KW-0067">ATP-binding</keyword>
<dbReference type="PANTHER" id="PTHR24221:SF590">
    <property type="entry name" value="COMPONENT LINKED WITH THE ASSEMBLY OF CYTOCHROME' TRANSPORT TRANSMEMBRANE ATP-BINDING PROTEIN ABC TRANSPORTER CYDD-RELATED"/>
    <property type="match status" value="1"/>
</dbReference>
<dbReference type="SMART" id="SM00382">
    <property type="entry name" value="AAA"/>
    <property type="match status" value="1"/>
</dbReference>
<proteinExistence type="predicted"/>
<dbReference type="Gene3D" id="3.40.50.300">
    <property type="entry name" value="P-loop containing nucleotide triphosphate hydrolases"/>
    <property type="match status" value="1"/>
</dbReference>
<evidence type="ECO:0000256" key="4">
    <source>
        <dbReference type="ARBA" id="ARBA00022692"/>
    </source>
</evidence>
<keyword evidence="3" id="KW-1003">Cell membrane</keyword>
<feature type="transmembrane region" description="Helical" evidence="9">
    <location>
        <begin position="57"/>
        <end position="82"/>
    </location>
</feature>
<dbReference type="Gene3D" id="1.20.1560.10">
    <property type="entry name" value="ABC transporter type 1, transmembrane domain"/>
    <property type="match status" value="1"/>
</dbReference>
<dbReference type="PROSITE" id="PS50893">
    <property type="entry name" value="ABC_TRANSPORTER_2"/>
    <property type="match status" value="1"/>
</dbReference>
<dbReference type="NCBIfam" id="TIGR02857">
    <property type="entry name" value="CydD"/>
    <property type="match status" value="1"/>
</dbReference>
<keyword evidence="4 9" id="KW-0812">Transmembrane</keyword>
<feature type="transmembrane region" description="Helical" evidence="9">
    <location>
        <begin position="135"/>
        <end position="152"/>
    </location>
</feature>
<evidence type="ECO:0000256" key="9">
    <source>
        <dbReference type="SAM" id="Phobius"/>
    </source>
</evidence>
<feature type="transmembrane region" description="Helical" evidence="9">
    <location>
        <begin position="263"/>
        <end position="281"/>
    </location>
</feature>
<dbReference type="GO" id="GO:0140359">
    <property type="term" value="F:ABC-type transporter activity"/>
    <property type="evidence" value="ECO:0007669"/>
    <property type="project" value="InterPro"/>
</dbReference>
<keyword evidence="7 9" id="KW-1133">Transmembrane helix</keyword>
<dbReference type="SUPFAM" id="SSF52540">
    <property type="entry name" value="P-loop containing nucleoside triphosphate hydrolases"/>
    <property type="match status" value="1"/>
</dbReference>
<comment type="subcellular location">
    <subcellularLocation>
        <location evidence="1">Cell membrane</location>
        <topology evidence="1">Multi-pass membrane protein</topology>
    </subcellularLocation>
</comment>
<keyword evidence="8 9" id="KW-0472">Membrane</keyword>
<feature type="domain" description="ABC transmembrane type-1" evidence="11">
    <location>
        <begin position="17"/>
        <end position="300"/>
    </location>
</feature>
<dbReference type="GO" id="GO:0005524">
    <property type="term" value="F:ATP binding"/>
    <property type="evidence" value="ECO:0007669"/>
    <property type="project" value="UniProtKB-KW"/>
</dbReference>
<keyword evidence="13" id="KW-1185">Reference proteome</keyword>
<dbReference type="InterPro" id="IPR003439">
    <property type="entry name" value="ABC_transporter-like_ATP-bd"/>
</dbReference>
<evidence type="ECO:0000259" key="10">
    <source>
        <dbReference type="PROSITE" id="PS50893"/>
    </source>
</evidence>
<keyword evidence="5" id="KW-0547">Nucleotide-binding</keyword>
<dbReference type="PROSITE" id="PS50929">
    <property type="entry name" value="ABC_TM1F"/>
    <property type="match status" value="1"/>
</dbReference>
<dbReference type="CDD" id="cd18584">
    <property type="entry name" value="ABC_6TM_AarD_CydD"/>
    <property type="match status" value="1"/>
</dbReference>
<protein>
    <submittedName>
        <fullName evidence="12">ATP-binding/permease protein CydD</fullName>
    </submittedName>
</protein>